<feature type="non-terminal residue" evidence="1">
    <location>
        <position position="1"/>
    </location>
</feature>
<reference evidence="1" key="1">
    <citation type="submission" date="2023-07" db="EMBL/GenBank/DDBJ databases">
        <authorList>
            <person name="Stuckert A."/>
        </authorList>
    </citation>
    <scope>NUCLEOTIDE SEQUENCE</scope>
</reference>
<evidence type="ECO:0008006" key="3">
    <source>
        <dbReference type="Google" id="ProtNLM"/>
    </source>
</evidence>
<gene>
    <name evidence="1" type="ORF">RIMI_LOCUS1213150</name>
</gene>
<evidence type="ECO:0000313" key="2">
    <source>
        <dbReference type="Proteomes" id="UP001176940"/>
    </source>
</evidence>
<proteinExistence type="predicted"/>
<protein>
    <recommendedName>
        <fullName evidence="3">MHC class I antigen</fullName>
    </recommendedName>
</protein>
<sequence length="71" mass="8191">DHEVITSLRNQQHKIRFSESVLTGSIIFPLSGQDGLYFEDILGAGGSRRDIRILEEAARYDWLQEGHNFMR</sequence>
<organism evidence="1 2">
    <name type="scientific">Ranitomeya imitator</name>
    <name type="common">mimic poison frog</name>
    <dbReference type="NCBI Taxonomy" id="111125"/>
    <lineage>
        <taxon>Eukaryota</taxon>
        <taxon>Metazoa</taxon>
        <taxon>Chordata</taxon>
        <taxon>Craniata</taxon>
        <taxon>Vertebrata</taxon>
        <taxon>Euteleostomi</taxon>
        <taxon>Amphibia</taxon>
        <taxon>Batrachia</taxon>
        <taxon>Anura</taxon>
        <taxon>Neobatrachia</taxon>
        <taxon>Hyloidea</taxon>
        <taxon>Dendrobatidae</taxon>
        <taxon>Dendrobatinae</taxon>
        <taxon>Ranitomeya</taxon>
    </lineage>
</organism>
<keyword evidence="2" id="KW-1185">Reference proteome</keyword>
<name>A0ABN9KV58_9NEOB</name>
<dbReference type="Proteomes" id="UP001176940">
    <property type="component" value="Unassembled WGS sequence"/>
</dbReference>
<evidence type="ECO:0000313" key="1">
    <source>
        <dbReference type="EMBL" id="CAJ0920213.1"/>
    </source>
</evidence>
<dbReference type="EMBL" id="CAUEEQ010001558">
    <property type="protein sequence ID" value="CAJ0920213.1"/>
    <property type="molecule type" value="Genomic_DNA"/>
</dbReference>
<comment type="caution">
    <text evidence="1">The sequence shown here is derived from an EMBL/GenBank/DDBJ whole genome shotgun (WGS) entry which is preliminary data.</text>
</comment>
<dbReference type="InterPro" id="IPR027857">
    <property type="entry name" value="SCRE"/>
</dbReference>
<accession>A0ABN9KV58</accession>
<dbReference type="Pfam" id="PF15162">
    <property type="entry name" value="SCRE"/>
    <property type="match status" value="1"/>
</dbReference>